<name>A0A2V3ZTN8_9BACT</name>
<evidence type="ECO:0000256" key="13">
    <source>
        <dbReference type="ARBA" id="ARBA00022917"/>
    </source>
</evidence>
<evidence type="ECO:0000256" key="16">
    <source>
        <dbReference type="HAMAP-Rule" id="MF_00098"/>
    </source>
</evidence>
<dbReference type="SUPFAM" id="SSF47323">
    <property type="entry name" value="Anticodon-binding domain of a subclass of class I aminoacyl-tRNA synthetases"/>
    <property type="match status" value="1"/>
</dbReference>
<evidence type="ECO:0000256" key="12">
    <source>
        <dbReference type="ARBA" id="ARBA00022884"/>
    </source>
</evidence>
<keyword evidence="14 16" id="KW-0030">Aminoacyl-tRNA synthetase</keyword>
<evidence type="ECO:0000256" key="7">
    <source>
        <dbReference type="ARBA" id="ARBA00022598"/>
    </source>
</evidence>
<evidence type="ECO:0000256" key="5">
    <source>
        <dbReference type="ARBA" id="ARBA00022490"/>
    </source>
</evidence>
<gene>
    <name evidence="16" type="primary">metG</name>
    <name evidence="18" type="ORF">DF185_17540</name>
</gene>
<comment type="similarity">
    <text evidence="3 16">Belongs to the class-I aminoacyl-tRNA synthetase family. MetG type 1 subfamily.</text>
</comment>
<dbReference type="OrthoDB" id="9810191at2"/>
<keyword evidence="5 16" id="KW-0963">Cytoplasm</keyword>
<evidence type="ECO:0000313" key="19">
    <source>
        <dbReference type="Proteomes" id="UP000248079"/>
    </source>
</evidence>
<dbReference type="Gene3D" id="1.10.730.10">
    <property type="entry name" value="Isoleucyl-tRNA Synthetase, Domain 1"/>
    <property type="match status" value="1"/>
</dbReference>
<comment type="subunit">
    <text evidence="4 16">Homodimer.</text>
</comment>
<keyword evidence="10 16" id="KW-0862">Zinc</keyword>
<dbReference type="GO" id="GO:0004825">
    <property type="term" value="F:methionine-tRNA ligase activity"/>
    <property type="evidence" value="ECO:0007669"/>
    <property type="project" value="UniProtKB-UniRule"/>
</dbReference>
<dbReference type="GO" id="GO:0005524">
    <property type="term" value="F:ATP binding"/>
    <property type="evidence" value="ECO:0007669"/>
    <property type="project" value="UniProtKB-UniRule"/>
</dbReference>
<feature type="binding site" evidence="16">
    <location>
        <position position="149"/>
    </location>
    <ligand>
        <name>Zn(2+)</name>
        <dbReference type="ChEBI" id="CHEBI:29105"/>
    </ligand>
</feature>
<evidence type="ECO:0000256" key="4">
    <source>
        <dbReference type="ARBA" id="ARBA00011738"/>
    </source>
</evidence>
<dbReference type="EMBL" id="QFLI01000009">
    <property type="protein sequence ID" value="PXX97772.1"/>
    <property type="molecule type" value="Genomic_DNA"/>
</dbReference>
<dbReference type="Pfam" id="PF01588">
    <property type="entry name" value="tRNA_bind"/>
    <property type="match status" value="1"/>
</dbReference>
<dbReference type="CDD" id="cd07957">
    <property type="entry name" value="Anticodon_Ia_Met"/>
    <property type="match status" value="1"/>
</dbReference>
<keyword evidence="9 16" id="KW-0547">Nucleotide-binding</keyword>
<organism evidence="18 19">
    <name type="scientific">Marinifilum breve</name>
    <dbReference type="NCBI Taxonomy" id="2184082"/>
    <lineage>
        <taxon>Bacteria</taxon>
        <taxon>Pseudomonadati</taxon>
        <taxon>Bacteroidota</taxon>
        <taxon>Bacteroidia</taxon>
        <taxon>Marinilabiliales</taxon>
        <taxon>Marinifilaceae</taxon>
    </lineage>
</organism>
<dbReference type="GO" id="GO:0005829">
    <property type="term" value="C:cytosol"/>
    <property type="evidence" value="ECO:0007669"/>
    <property type="project" value="TreeGrafter"/>
</dbReference>
<dbReference type="InterPro" id="IPR012340">
    <property type="entry name" value="NA-bd_OB-fold"/>
</dbReference>
<dbReference type="NCBIfam" id="TIGR00399">
    <property type="entry name" value="metG_C_term"/>
    <property type="match status" value="1"/>
</dbReference>
<feature type="domain" description="TRNA-binding" evidence="17">
    <location>
        <begin position="575"/>
        <end position="676"/>
    </location>
</feature>
<dbReference type="CDD" id="cd00814">
    <property type="entry name" value="MetRS_core"/>
    <property type="match status" value="1"/>
</dbReference>
<evidence type="ECO:0000256" key="14">
    <source>
        <dbReference type="ARBA" id="ARBA00023146"/>
    </source>
</evidence>
<dbReference type="NCBIfam" id="TIGR00398">
    <property type="entry name" value="metG"/>
    <property type="match status" value="1"/>
</dbReference>
<dbReference type="InterPro" id="IPR033911">
    <property type="entry name" value="MetRS_core"/>
</dbReference>
<sequence length="676" mass="76753">MKKFNRTLVTTALPYANGPVHIGHLAGVYVPADIYVRYLRMKGEDVLLIGGSDEHGVPITIKAQKEGITPQDVVDKYHNIIKDSFEKFGISFDVYSRTSNKVHHETASEFFKTLHEKGEFIEKTSEQYYDAEANQFLADRYITGTCPHCKSEGAYGDQCESCGTSLNATDLIDPRSSITGNKPELKETKHWYLPLDKYEPYLKQWILEEHKEWKPNVYGQCKSWLDNGLHPRAVTRDLNWGVPVPVDGGEGKVLYVWFDAPIGYISATKEHTPDWEKYWKAEDSKMVHFIGKDNIVFHCIIFPSMLKAEGSYILPENVPSNEFLNLEGDKISTSRNWAVWLHEYLEEFPEKQDVLRYVLTANAPETKDNDFTWKDYQARNNNELVAILGNFVNRALVLTHKYFDGKVPAAGELNDFDKETLAEIPTIKAQVEKNLETYHFREALKEAMNLARLGNKYLADTEPWKVIKTDEERVKTIMNICLQISTNLSTLMEPFLPFTVNKLREFLNIEPLAWENIGENVIEVGHQINKASLLFEKIEDATIQAQVDKLLATKAANEAANKPVTPAKENINFDDFMKMDVRVGTITEAEKVAKTKKLLKLTVDTGIDQRTVVSGIAEHYKPEEIIGKQVSILVNLEPKKLKGIESQGMILMAEDADGKLSFVSPDQAVKPGSEIR</sequence>
<dbReference type="Pfam" id="PF19303">
    <property type="entry name" value="Anticodon_3"/>
    <property type="match status" value="1"/>
</dbReference>
<dbReference type="PANTHER" id="PTHR45765:SF1">
    <property type="entry name" value="METHIONINE--TRNA LIGASE, CYTOPLASMIC"/>
    <property type="match status" value="1"/>
</dbReference>
<dbReference type="GO" id="GO:0046872">
    <property type="term" value="F:metal ion binding"/>
    <property type="evidence" value="ECO:0007669"/>
    <property type="project" value="UniProtKB-KW"/>
</dbReference>
<dbReference type="FunFam" id="2.40.50.140:FF:000042">
    <property type="entry name" value="Methionine--tRNA ligase"/>
    <property type="match status" value="1"/>
</dbReference>
<dbReference type="InterPro" id="IPR029038">
    <property type="entry name" value="MetRS_Zn"/>
</dbReference>
<feature type="binding site" evidence="16">
    <location>
        <position position="159"/>
    </location>
    <ligand>
        <name>Zn(2+)</name>
        <dbReference type="ChEBI" id="CHEBI:29105"/>
    </ligand>
</feature>
<dbReference type="InterPro" id="IPR001412">
    <property type="entry name" value="aa-tRNA-synth_I_CS"/>
</dbReference>
<dbReference type="AlphaFoldDB" id="A0A2V3ZTN8"/>
<reference evidence="18 19" key="1">
    <citation type="submission" date="2018-05" db="EMBL/GenBank/DDBJ databases">
        <title>Marinifilum breve JC075T sp. nov., a marine bacterium isolated from Yongle Blue Hole in the South China Sea.</title>
        <authorList>
            <person name="Fu T."/>
        </authorList>
    </citation>
    <scope>NUCLEOTIDE SEQUENCE [LARGE SCALE GENOMIC DNA]</scope>
    <source>
        <strain evidence="18 19">JC075</strain>
    </source>
</reference>
<dbReference type="InterPro" id="IPR009080">
    <property type="entry name" value="tRNAsynth_Ia_anticodon-bd"/>
</dbReference>
<dbReference type="InterPro" id="IPR041872">
    <property type="entry name" value="Anticodon_Met"/>
</dbReference>
<keyword evidence="11 16" id="KW-0067">ATP-binding</keyword>
<evidence type="ECO:0000256" key="8">
    <source>
        <dbReference type="ARBA" id="ARBA00022723"/>
    </source>
</evidence>
<dbReference type="PRINTS" id="PR01041">
    <property type="entry name" value="TRNASYNTHMET"/>
</dbReference>
<dbReference type="InterPro" id="IPR015413">
    <property type="entry name" value="Methionyl/Leucyl_tRNA_Synth"/>
</dbReference>
<comment type="function">
    <text evidence="1 16">Is required not only for elongation of protein synthesis but also for the initiation of all mRNA translation through initiator tRNA(fMet) aminoacylation.</text>
</comment>
<dbReference type="GO" id="GO:0006431">
    <property type="term" value="P:methionyl-tRNA aminoacylation"/>
    <property type="evidence" value="ECO:0007669"/>
    <property type="project" value="UniProtKB-UniRule"/>
</dbReference>
<dbReference type="SUPFAM" id="SSF52374">
    <property type="entry name" value="Nucleotidylyl transferase"/>
    <property type="match status" value="1"/>
</dbReference>
<dbReference type="RefSeq" id="WP_110362067.1">
    <property type="nucleotide sequence ID" value="NZ_QFLI01000009.1"/>
</dbReference>
<keyword evidence="6 16" id="KW-0820">tRNA-binding</keyword>
<keyword evidence="12 16" id="KW-0694">RNA-binding</keyword>
<feature type="binding site" evidence="16">
    <location>
        <position position="162"/>
    </location>
    <ligand>
        <name>Zn(2+)</name>
        <dbReference type="ChEBI" id="CHEBI:29105"/>
    </ligand>
</feature>
<dbReference type="FunFam" id="2.20.28.20:FF:000001">
    <property type="entry name" value="Methionine--tRNA ligase"/>
    <property type="match status" value="1"/>
</dbReference>
<evidence type="ECO:0000256" key="9">
    <source>
        <dbReference type="ARBA" id="ARBA00022741"/>
    </source>
</evidence>
<accession>A0A2V3ZTN8</accession>
<keyword evidence="19" id="KW-1185">Reference proteome</keyword>
<dbReference type="InterPro" id="IPR014729">
    <property type="entry name" value="Rossmann-like_a/b/a_fold"/>
</dbReference>
<feature type="short sequence motif" description="'KMSKS' region" evidence="16">
    <location>
        <begin position="330"/>
        <end position="334"/>
    </location>
</feature>
<dbReference type="PROSITE" id="PS00178">
    <property type="entry name" value="AA_TRNA_LIGASE_I"/>
    <property type="match status" value="1"/>
</dbReference>
<evidence type="ECO:0000256" key="11">
    <source>
        <dbReference type="ARBA" id="ARBA00022840"/>
    </source>
</evidence>
<dbReference type="Gene3D" id="3.40.50.620">
    <property type="entry name" value="HUPs"/>
    <property type="match status" value="1"/>
</dbReference>
<feature type="binding site" evidence="16">
    <location>
        <position position="146"/>
    </location>
    <ligand>
        <name>Zn(2+)</name>
        <dbReference type="ChEBI" id="CHEBI:29105"/>
    </ligand>
</feature>
<comment type="catalytic activity">
    <reaction evidence="15 16">
        <text>tRNA(Met) + L-methionine + ATP = L-methionyl-tRNA(Met) + AMP + diphosphate</text>
        <dbReference type="Rhea" id="RHEA:13481"/>
        <dbReference type="Rhea" id="RHEA-COMP:9667"/>
        <dbReference type="Rhea" id="RHEA-COMP:9698"/>
        <dbReference type="ChEBI" id="CHEBI:30616"/>
        <dbReference type="ChEBI" id="CHEBI:33019"/>
        <dbReference type="ChEBI" id="CHEBI:57844"/>
        <dbReference type="ChEBI" id="CHEBI:78442"/>
        <dbReference type="ChEBI" id="CHEBI:78530"/>
        <dbReference type="ChEBI" id="CHEBI:456215"/>
        <dbReference type="EC" id="6.1.1.10"/>
    </reaction>
</comment>
<evidence type="ECO:0000256" key="1">
    <source>
        <dbReference type="ARBA" id="ARBA00003314"/>
    </source>
</evidence>
<comment type="subcellular location">
    <subcellularLocation>
        <location evidence="2 16">Cytoplasm</location>
    </subcellularLocation>
</comment>
<evidence type="ECO:0000256" key="3">
    <source>
        <dbReference type="ARBA" id="ARBA00008258"/>
    </source>
</evidence>
<protein>
    <recommendedName>
        <fullName evidence="16">Methionine--tRNA ligase</fullName>
        <ecNumber evidence="16">6.1.1.10</ecNumber>
    </recommendedName>
    <alternativeName>
        <fullName evidence="16">Methionyl-tRNA synthetase</fullName>
        <shortName evidence="16">MetRS</shortName>
    </alternativeName>
</protein>
<comment type="cofactor">
    <cofactor evidence="16">
        <name>Zn(2+)</name>
        <dbReference type="ChEBI" id="CHEBI:29105"/>
    </cofactor>
    <text evidence="16">Binds 1 zinc ion per subunit.</text>
</comment>
<dbReference type="CDD" id="cd02800">
    <property type="entry name" value="tRNA_bind_EcMetRS_like"/>
    <property type="match status" value="1"/>
</dbReference>
<dbReference type="InterPro" id="IPR014758">
    <property type="entry name" value="Met-tRNA_synth"/>
</dbReference>
<dbReference type="GO" id="GO:0000049">
    <property type="term" value="F:tRNA binding"/>
    <property type="evidence" value="ECO:0007669"/>
    <property type="project" value="UniProtKB-UniRule"/>
</dbReference>
<evidence type="ECO:0000256" key="15">
    <source>
        <dbReference type="ARBA" id="ARBA00047364"/>
    </source>
</evidence>
<dbReference type="EC" id="6.1.1.10" evidence="16"/>
<dbReference type="InterPro" id="IPR002547">
    <property type="entry name" value="tRNA-bd_dom"/>
</dbReference>
<feature type="short sequence motif" description="'HIGH' region" evidence="16">
    <location>
        <begin position="14"/>
        <end position="24"/>
    </location>
</feature>
<feature type="binding site" evidence="16">
    <location>
        <position position="333"/>
    </location>
    <ligand>
        <name>ATP</name>
        <dbReference type="ChEBI" id="CHEBI:30616"/>
    </ligand>
</feature>
<evidence type="ECO:0000256" key="6">
    <source>
        <dbReference type="ARBA" id="ARBA00022555"/>
    </source>
</evidence>
<evidence type="ECO:0000256" key="10">
    <source>
        <dbReference type="ARBA" id="ARBA00022833"/>
    </source>
</evidence>
<dbReference type="PROSITE" id="PS50886">
    <property type="entry name" value="TRBD"/>
    <property type="match status" value="1"/>
</dbReference>
<dbReference type="SUPFAM" id="SSF50249">
    <property type="entry name" value="Nucleic acid-binding proteins"/>
    <property type="match status" value="1"/>
</dbReference>
<dbReference type="InterPro" id="IPR004495">
    <property type="entry name" value="Met-tRNA-synth_bsu_C"/>
</dbReference>
<proteinExistence type="inferred from homology"/>
<dbReference type="PANTHER" id="PTHR45765">
    <property type="entry name" value="METHIONINE--TRNA LIGASE"/>
    <property type="match status" value="1"/>
</dbReference>
<dbReference type="HAMAP" id="MF_00098">
    <property type="entry name" value="Met_tRNA_synth_type1"/>
    <property type="match status" value="1"/>
</dbReference>
<evidence type="ECO:0000313" key="18">
    <source>
        <dbReference type="EMBL" id="PXX97772.1"/>
    </source>
</evidence>
<comment type="caution">
    <text evidence="18">The sequence shown here is derived from an EMBL/GenBank/DDBJ whole genome shotgun (WGS) entry which is preliminary data.</text>
</comment>
<dbReference type="Pfam" id="PF09334">
    <property type="entry name" value="tRNA-synt_1g"/>
    <property type="match status" value="1"/>
</dbReference>
<dbReference type="Proteomes" id="UP000248079">
    <property type="component" value="Unassembled WGS sequence"/>
</dbReference>
<dbReference type="Gene3D" id="2.20.28.20">
    <property type="entry name" value="Methionyl-tRNA synthetase, Zn-domain"/>
    <property type="match status" value="1"/>
</dbReference>
<evidence type="ECO:0000256" key="2">
    <source>
        <dbReference type="ARBA" id="ARBA00004496"/>
    </source>
</evidence>
<dbReference type="Gene3D" id="2.40.50.140">
    <property type="entry name" value="Nucleic acid-binding proteins"/>
    <property type="match status" value="1"/>
</dbReference>
<evidence type="ECO:0000259" key="17">
    <source>
        <dbReference type="PROSITE" id="PS50886"/>
    </source>
</evidence>
<dbReference type="SUPFAM" id="SSF57770">
    <property type="entry name" value="Methionyl-tRNA synthetase (MetRS), Zn-domain"/>
    <property type="match status" value="1"/>
</dbReference>
<dbReference type="InterPro" id="IPR023458">
    <property type="entry name" value="Met-tRNA_ligase_1"/>
</dbReference>
<keyword evidence="7 16" id="KW-0436">Ligase</keyword>
<keyword evidence="8 16" id="KW-0479">Metal-binding</keyword>
<dbReference type="NCBIfam" id="NF001100">
    <property type="entry name" value="PRK00133.1"/>
    <property type="match status" value="1"/>
</dbReference>
<keyword evidence="13 16" id="KW-0648">Protein biosynthesis</keyword>